<evidence type="ECO:0000313" key="4">
    <source>
        <dbReference type="EMBL" id="CAJ1382246.1"/>
    </source>
</evidence>
<name>A0AA36MWD3_9DINO</name>
<dbReference type="PANTHER" id="PTHR10799">
    <property type="entry name" value="SNF2/RAD54 HELICASE FAMILY"/>
    <property type="match status" value="1"/>
</dbReference>
<dbReference type="Gene3D" id="3.40.50.300">
    <property type="entry name" value="P-loop containing nucleotide triphosphate hydrolases"/>
    <property type="match status" value="1"/>
</dbReference>
<proteinExistence type="predicted"/>
<dbReference type="GO" id="GO:0005524">
    <property type="term" value="F:ATP binding"/>
    <property type="evidence" value="ECO:0007669"/>
    <property type="project" value="InterPro"/>
</dbReference>
<evidence type="ECO:0000313" key="5">
    <source>
        <dbReference type="Proteomes" id="UP001178507"/>
    </source>
</evidence>
<dbReference type="Pfam" id="PF00176">
    <property type="entry name" value="SNF2-rel_dom"/>
    <property type="match status" value="1"/>
</dbReference>
<gene>
    <name evidence="4" type="ORF">EVOR1521_LOCUS9658</name>
</gene>
<dbReference type="SUPFAM" id="SSF52540">
    <property type="entry name" value="P-loop containing nucleoside triphosphate hydrolases"/>
    <property type="match status" value="1"/>
</dbReference>
<dbReference type="AlphaFoldDB" id="A0AA36MWD3"/>
<dbReference type="InterPro" id="IPR049730">
    <property type="entry name" value="SNF2/RAD54-like_C"/>
</dbReference>
<organism evidence="4 5">
    <name type="scientific">Effrenium voratum</name>
    <dbReference type="NCBI Taxonomy" id="2562239"/>
    <lineage>
        <taxon>Eukaryota</taxon>
        <taxon>Sar</taxon>
        <taxon>Alveolata</taxon>
        <taxon>Dinophyceae</taxon>
        <taxon>Suessiales</taxon>
        <taxon>Symbiodiniaceae</taxon>
        <taxon>Effrenium</taxon>
    </lineage>
</organism>
<evidence type="ECO:0000256" key="2">
    <source>
        <dbReference type="SAM" id="MobiDB-lite"/>
    </source>
</evidence>
<dbReference type="EMBL" id="CAUJNA010000887">
    <property type="protein sequence ID" value="CAJ1382246.1"/>
    <property type="molecule type" value="Genomic_DNA"/>
</dbReference>
<dbReference type="GO" id="GO:0016787">
    <property type="term" value="F:hydrolase activity"/>
    <property type="evidence" value="ECO:0007669"/>
    <property type="project" value="UniProtKB-KW"/>
</dbReference>
<evidence type="ECO:0000256" key="1">
    <source>
        <dbReference type="ARBA" id="ARBA00022801"/>
    </source>
</evidence>
<dbReference type="CDD" id="cd18793">
    <property type="entry name" value="SF2_C_SNF"/>
    <property type="match status" value="1"/>
</dbReference>
<feature type="domain" description="Helicase C-terminal" evidence="3">
    <location>
        <begin position="480"/>
        <end position="644"/>
    </location>
</feature>
<keyword evidence="5" id="KW-1185">Reference proteome</keyword>
<dbReference type="InterPro" id="IPR038718">
    <property type="entry name" value="SNF2-like_sf"/>
</dbReference>
<dbReference type="InterPro" id="IPR001650">
    <property type="entry name" value="Helicase_C-like"/>
</dbReference>
<dbReference type="InterPro" id="IPR027417">
    <property type="entry name" value="P-loop_NTPase"/>
</dbReference>
<dbReference type="PROSITE" id="PS51194">
    <property type="entry name" value="HELICASE_CTER"/>
    <property type="match status" value="1"/>
</dbReference>
<comment type="caution">
    <text evidence="4">The sequence shown here is derived from an EMBL/GenBank/DDBJ whole genome shotgun (WGS) entry which is preliminary data.</text>
</comment>
<protein>
    <recommendedName>
        <fullName evidence="3">Helicase C-terminal domain-containing protein</fullName>
    </recommendedName>
</protein>
<dbReference type="Pfam" id="PF00271">
    <property type="entry name" value="Helicase_C"/>
    <property type="match status" value="1"/>
</dbReference>
<evidence type="ECO:0000259" key="3">
    <source>
        <dbReference type="PROSITE" id="PS51194"/>
    </source>
</evidence>
<dbReference type="Gene3D" id="3.40.50.10810">
    <property type="entry name" value="Tandem AAA-ATPase domain"/>
    <property type="match status" value="1"/>
</dbReference>
<feature type="region of interest" description="Disordered" evidence="2">
    <location>
        <begin position="647"/>
        <end position="673"/>
    </location>
</feature>
<accession>A0AA36MWD3</accession>
<dbReference type="Proteomes" id="UP001178507">
    <property type="component" value="Unassembled WGS sequence"/>
</dbReference>
<dbReference type="SMART" id="SM00490">
    <property type="entry name" value="HELICc"/>
    <property type="match status" value="1"/>
</dbReference>
<reference evidence="4" key="1">
    <citation type="submission" date="2023-08" db="EMBL/GenBank/DDBJ databases">
        <authorList>
            <person name="Chen Y."/>
            <person name="Shah S."/>
            <person name="Dougan E. K."/>
            <person name="Thang M."/>
            <person name="Chan C."/>
        </authorList>
    </citation>
    <scope>NUCLEOTIDE SEQUENCE</scope>
</reference>
<keyword evidence="1" id="KW-0378">Hydrolase</keyword>
<sequence length="691" mass="78185">MEVQGGRWRPRIAAHGPLPGHPRTAERANLWWRPAASPLFLVPCLRRPARLRRSSSRATPSGAPSNFMAAWHTQRLEALGARLDWSRCFVSVLFVDAQAPSYARARLAQRISDGAAAWNGLSRTLEFYACAHVAEETTEALGPVGCVAEFAENVGIEEEELRQIFRKLGSGVRVSLGDEALREHDLIIALDEEAADAVNRELVKQGLPAGTALLLSDFEWCLLADDAARVAVCPDGSLQPFIAPEALEALDRHAFEFGRRDDTDLDLPPWPRRPMGLGSEDSLPAEWRSLHCALLRGAWGVVWFLFRSWKDGATVWEGLFSGDCGLKGVAELWALLHYLLPDLFTEMLDFKAWFAKPFRGTEENEYDVQLNPQQEQEVITQCHALLAPFLLQRLKSEVLGDSLPPRVEVTVRVPLSACQSEAYADLKKKTIRWMEDDQICSEQVNNALMQLRKIALHPYLFQDDYPRDRNLFRVSGKVEALDRILAKLLRFKHKVLIFSQFTSFLNILEDYLRWKELAFVRLDGQVSFHERRERLKRFEHPDVPIFLLSSRAGGLGLNLQQADTVILCDLDWNPQNDKQAIARVHRVGQTREVRVVRLLADCAVEHHMESRCAEKLEMEKKIMGAGMFRKASSEQRRSALREVLGLEPQAGEEHGLTSPEELSNQLARSEEESRRPSGAWTLLLGCRVLMD</sequence>
<feature type="region of interest" description="Disordered" evidence="2">
    <location>
        <begin position="1"/>
        <end position="20"/>
    </location>
</feature>
<dbReference type="InterPro" id="IPR000330">
    <property type="entry name" value="SNF2_N"/>
</dbReference>